<name>A0A8C0WRL4_CASCN</name>
<dbReference type="GO" id="GO:0048156">
    <property type="term" value="F:tau protein binding"/>
    <property type="evidence" value="ECO:0007669"/>
    <property type="project" value="TreeGrafter"/>
</dbReference>
<feature type="compositionally biased region" description="Basic residues" evidence="6">
    <location>
        <begin position="253"/>
        <end position="268"/>
    </location>
</feature>
<dbReference type="PROSITE" id="PS50002">
    <property type="entry name" value="SH3"/>
    <property type="match status" value="1"/>
</dbReference>
<keyword evidence="5" id="KW-0175">Coiled coil</keyword>
<evidence type="ECO:0000256" key="3">
    <source>
        <dbReference type="ARBA" id="ARBA00022490"/>
    </source>
</evidence>
<dbReference type="SMART" id="SM00721">
    <property type="entry name" value="BAR"/>
    <property type="match status" value="1"/>
</dbReference>
<dbReference type="CDD" id="cd07611">
    <property type="entry name" value="BAR_Amphiphysin_I_II"/>
    <property type="match status" value="1"/>
</dbReference>
<dbReference type="InterPro" id="IPR001452">
    <property type="entry name" value="SH3_domain"/>
</dbReference>
<dbReference type="AlphaFoldDB" id="A0A8C0WRL4"/>
<feature type="coiled-coil region" evidence="5">
    <location>
        <begin position="157"/>
        <end position="191"/>
    </location>
</feature>
<dbReference type="InterPro" id="IPR003023">
    <property type="entry name" value="Amphiphysin_2"/>
</dbReference>
<dbReference type="Ensembl" id="ENSCCNT00000018249.1">
    <property type="protein sequence ID" value="ENSCCNP00000013914.1"/>
    <property type="gene ID" value="ENSCCNG00000014335.1"/>
</dbReference>
<comment type="subcellular location">
    <subcellularLocation>
        <location evidence="1">Cytoplasm</location>
    </subcellularLocation>
</comment>
<dbReference type="FunFam" id="1.20.1270.60:FF:000007">
    <property type="entry name" value="Bridging integrator 1, isoform CRA_e"/>
    <property type="match status" value="1"/>
</dbReference>
<evidence type="ECO:0000259" key="7">
    <source>
        <dbReference type="PROSITE" id="PS50002"/>
    </source>
</evidence>
<dbReference type="SUPFAM" id="SSF50044">
    <property type="entry name" value="SH3-domain"/>
    <property type="match status" value="1"/>
</dbReference>
<evidence type="ECO:0000256" key="4">
    <source>
        <dbReference type="PROSITE-ProRule" id="PRU00192"/>
    </source>
</evidence>
<dbReference type="CDD" id="cd12139">
    <property type="entry name" value="SH3_Bin1"/>
    <property type="match status" value="1"/>
</dbReference>
<gene>
    <name evidence="9" type="primary">Bin1</name>
</gene>
<organism evidence="9">
    <name type="scientific">Castor canadensis</name>
    <name type="common">American beaver</name>
    <dbReference type="NCBI Taxonomy" id="51338"/>
    <lineage>
        <taxon>Eukaryota</taxon>
        <taxon>Metazoa</taxon>
        <taxon>Chordata</taxon>
        <taxon>Craniata</taxon>
        <taxon>Vertebrata</taxon>
        <taxon>Euteleostomi</taxon>
        <taxon>Mammalia</taxon>
        <taxon>Eutheria</taxon>
        <taxon>Euarchontoglires</taxon>
        <taxon>Glires</taxon>
        <taxon>Rodentia</taxon>
        <taxon>Castorimorpha</taxon>
        <taxon>Castoridae</taxon>
        <taxon>Castor</taxon>
    </lineage>
</organism>
<dbReference type="GO" id="GO:0030100">
    <property type="term" value="P:regulation of endocytosis"/>
    <property type="evidence" value="ECO:0007669"/>
    <property type="project" value="InterPro"/>
</dbReference>
<keyword evidence="3" id="KW-0963">Cytoplasm</keyword>
<dbReference type="GO" id="GO:0005543">
    <property type="term" value="F:phospholipid binding"/>
    <property type="evidence" value="ECO:0007669"/>
    <property type="project" value="TreeGrafter"/>
</dbReference>
<dbReference type="CTD" id="274"/>
<dbReference type="RefSeq" id="XP_020039244.2">
    <property type="nucleotide sequence ID" value="XM_020183655.2"/>
</dbReference>
<evidence type="ECO:0000256" key="6">
    <source>
        <dbReference type="SAM" id="MobiDB-lite"/>
    </source>
</evidence>
<reference evidence="9" key="1">
    <citation type="submission" date="2023-09" db="UniProtKB">
        <authorList>
            <consortium name="Ensembl"/>
        </authorList>
    </citation>
    <scope>IDENTIFICATION</scope>
</reference>
<protein>
    <recommendedName>
        <fullName evidence="10">Myc box-dependent-interacting protein 1</fullName>
    </recommendedName>
</protein>
<evidence type="ECO:0008006" key="10">
    <source>
        <dbReference type="Google" id="ProtNLM"/>
    </source>
</evidence>
<accession>A0A8C0WRL4</accession>
<evidence type="ECO:0000256" key="1">
    <source>
        <dbReference type="ARBA" id="ARBA00004496"/>
    </source>
</evidence>
<proteinExistence type="predicted"/>
<feature type="region of interest" description="Disordered" evidence="6">
    <location>
        <begin position="248"/>
        <end position="293"/>
    </location>
</feature>
<feature type="domain" description="SH3" evidence="7">
    <location>
        <begin position="382"/>
        <end position="455"/>
    </location>
</feature>
<dbReference type="InterPro" id="IPR004148">
    <property type="entry name" value="BAR_dom"/>
</dbReference>
<dbReference type="Gene3D" id="2.30.30.40">
    <property type="entry name" value="SH3 Domains"/>
    <property type="match status" value="1"/>
</dbReference>
<dbReference type="SUPFAM" id="SSF103657">
    <property type="entry name" value="BAR/IMD domain-like"/>
    <property type="match status" value="1"/>
</dbReference>
<dbReference type="Gene3D" id="1.20.1270.60">
    <property type="entry name" value="Arfaptin homology (AH) domain/BAR domain"/>
    <property type="match status" value="1"/>
</dbReference>
<dbReference type="InterPro" id="IPR035471">
    <property type="entry name" value="Amphiphysin-2_SH3"/>
</dbReference>
<feature type="domain" description="BAR" evidence="8">
    <location>
        <begin position="29"/>
        <end position="245"/>
    </location>
</feature>
<dbReference type="PANTHER" id="PTHR46514">
    <property type="entry name" value="AMPHIPHYSIN"/>
    <property type="match status" value="1"/>
</dbReference>
<dbReference type="InterPro" id="IPR003005">
    <property type="entry name" value="Amphiphysin"/>
</dbReference>
<sequence length="455" mass="50504">MAEMGSKGVTAGKIASNVQKKLTRAQEKVLQKLGKADETKDEQFEQCVQNFNKQLTEGTRLQKDLRTYLASVKAMHEASKKLNECLQEVYEPDWPGRDEANKIAENNDLLWMDYHQKLVDQALLTMDTYLGQFPDIKSRIAKRGRKLVDYDSARHHYESLQTAKKKDEAKIAKAEEELIKAQKVFEEMNVDLQEELPSLWNSRVGFYVNTFQSIAGLEENFHKEMSKLNQNLNDVLVCLEKQHGSNTFTVKAQPRKKTKLFSRLRRKKNSDNAPAKGNKSPSPPPDGSPATTPEIRVNHETELASGATAGATIPKSPSQPAEASEVAGGTQPAAGAQEPGERAASEAASSSLPAVVVETFSATVNGTVEGSSGAGRLDLPPGFMFKVQAQHDYTATDTDELQLKAGDVVLVIPFQNPEEQDEGWLMGVKESDWNEHKELEKCRGVFPENFTERVQ</sequence>
<keyword evidence="2 4" id="KW-0728">SH3 domain</keyword>
<dbReference type="InterPro" id="IPR036028">
    <property type="entry name" value="SH3-like_dom_sf"/>
</dbReference>
<evidence type="ECO:0000313" key="9">
    <source>
        <dbReference type="Ensembl" id="ENSCCNP00000013914.1"/>
    </source>
</evidence>
<dbReference type="FunFam" id="2.30.30.40:FF:000029">
    <property type="entry name" value="myc box-dependent-interacting protein 1 isoform X2"/>
    <property type="match status" value="1"/>
</dbReference>
<evidence type="ECO:0000256" key="5">
    <source>
        <dbReference type="SAM" id="Coils"/>
    </source>
</evidence>
<feature type="region of interest" description="Disordered" evidence="6">
    <location>
        <begin position="306"/>
        <end position="349"/>
    </location>
</feature>
<dbReference type="InterPro" id="IPR027267">
    <property type="entry name" value="AH/BAR_dom_sf"/>
</dbReference>
<dbReference type="OrthoDB" id="446293at2759"/>
<dbReference type="GO" id="GO:0005886">
    <property type="term" value="C:plasma membrane"/>
    <property type="evidence" value="ECO:0007669"/>
    <property type="project" value="TreeGrafter"/>
</dbReference>
<dbReference type="PROSITE" id="PS51021">
    <property type="entry name" value="BAR"/>
    <property type="match status" value="1"/>
</dbReference>
<dbReference type="PANTHER" id="PTHR46514:SF4">
    <property type="entry name" value="MYC BOX-DEPENDENT-INTERACTING PROTEIN 1"/>
    <property type="match status" value="1"/>
</dbReference>
<dbReference type="GeneID" id="109699110"/>
<evidence type="ECO:0000259" key="8">
    <source>
        <dbReference type="PROSITE" id="PS51021"/>
    </source>
</evidence>
<evidence type="ECO:0000256" key="2">
    <source>
        <dbReference type="ARBA" id="ARBA00022443"/>
    </source>
</evidence>
<dbReference type="Pfam" id="PF03114">
    <property type="entry name" value="BAR"/>
    <property type="match status" value="1"/>
</dbReference>
<dbReference type="SMART" id="SM00326">
    <property type="entry name" value="SH3"/>
    <property type="match status" value="1"/>
</dbReference>
<dbReference type="GO" id="GO:0008021">
    <property type="term" value="C:synaptic vesicle"/>
    <property type="evidence" value="ECO:0007669"/>
    <property type="project" value="TreeGrafter"/>
</dbReference>
<dbReference type="Pfam" id="PF14604">
    <property type="entry name" value="SH3_9"/>
    <property type="match status" value="1"/>
</dbReference>
<dbReference type="PRINTS" id="PR01253">
    <property type="entry name" value="AMPHIPHYSIN2"/>
</dbReference>
<dbReference type="PRINTS" id="PR01251">
    <property type="entry name" value="AMPHIPHYSIN"/>
</dbReference>
<dbReference type="PRINTS" id="PR00452">
    <property type="entry name" value="SH3DOMAIN"/>
</dbReference>